<protein>
    <submittedName>
        <fullName evidence="2">Uncharacterized protein</fullName>
    </submittedName>
</protein>
<keyword evidence="1" id="KW-0812">Transmembrane</keyword>
<dbReference type="Proteomes" id="UP001236652">
    <property type="component" value="Chromosome"/>
</dbReference>
<sequence>MNKKRGIALRSVKWMLLGIAIMLAGNYIPHEFRSRGYEVFILVLGFIIVVIGFFKKDKKELQKGCDR</sequence>
<keyword evidence="3" id="KW-1185">Reference proteome</keyword>
<gene>
    <name evidence="2" type="ORF">QNI29_06400</name>
</gene>
<name>A0ABY8V2R5_9BACI</name>
<proteinExistence type="predicted"/>
<keyword evidence="1" id="KW-0472">Membrane</keyword>
<dbReference type="RefSeq" id="WP_231418098.1">
    <property type="nucleotide sequence ID" value="NZ_CP126446.1"/>
</dbReference>
<reference evidence="2 3" key="1">
    <citation type="submission" date="2023-05" db="EMBL/GenBank/DDBJ databases">
        <title>Comparative genomics reveals the evidence of polycyclic aromatic hydrocarbons degradation in moderately halophilic genus Pontibacillus.</title>
        <authorList>
            <person name="Yang H."/>
            <person name="Qian Z."/>
        </authorList>
    </citation>
    <scope>NUCLEOTIDE SEQUENCE [LARGE SCALE GENOMIC DNA]</scope>
    <source>
        <strain evidence="3">HN14</strain>
    </source>
</reference>
<evidence type="ECO:0000313" key="2">
    <source>
        <dbReference type="EMBL" id="WIF99286.1"/>
    </source>
</evidence>
<feature type="transmembrane region" description="Helical" evidence="1">
    <location>
        <begin position="36"/>
        <end position="54"/>
    </location>
</feature>
<organism evidence="2 3">
    <name type="scientific">Pontibacillus chungwhensis</name>
    <dbReference type="NCBI Taxonomy" id="265426"/>
    <lineage>
        <taxon>Bacteria</taxon>
        <taxon>Bacillati</taxon>
        <taxon>Bacillota</taxon>
        <taxon>Bacilli</taxon>
        <taxon>Bacillales</taxon>
        <taxon>Bacillaceae</taxon>
        <taxon>Pontibacillus</taxon>
    </lineage>
</organism>
<accession>A0ABY8V2R5</accession>
<evidence type="ECO:0000256" key="1">
    <source>
        <dbReference type="SAM" id="Phobius"/>
    </source>
</evidence>
<evidence type="ECO:0000313" key="3">
    <source>
        <dbReference type="Proteomes" id="UP001236652"/>
    </source>
</evidence>
<keyword evidence="1" id="KW-1133">Transmembrane helix</keyword>
<feature type="transmembrane region" description="Helical" evidence="1">
    <location>
        <begin position="12"/>
        <end position="30"/>
    </location>
</feature>
<dbReference type="EMBL" id="CP126446">
    <property type="protein sequence ID" value="WIF99286.1"/>
    <property type="molecule type" value="Genomic_DNA"/>
</dbReference>